<protein>
    <recommendedName>
        <fullName evidence="3">Tetratricopeptide repeat protein</fullName>
    </recommendedName>
</protein>
<evidence type="ECO:0000313" key="2">
    <source>
        <dbReference type="Proteomes" id="UP000321408"/>
    </source>
</evidence>
<dbReference type="SUPFAM" id="SSF48452">
    <property type="entry name" value="TPR-like"/>
    <property type="match status" value="1"/>
</dbReference>
<organism evidence="1 2">
    <name type="scientific">Promethearchaeum syntrophicum</name>
    <dbReference type="NCBI Taxonomy" id="2594042"/>
    <lineage>
        <taxon>Archaea</taxon>
        <taxon>Promethearchaeati</taxon>
        <taxon>Promethearchaeota</taxon>
        <taxon>Promethearchaeia</taxon>
        <taxon>Promethearchaeales</taxon>
        <taxon>Promethearchaeaceae</taxon>
        <taxon>Promethearchaeum</taxon>
    </lineage>
</organism>
<proteinExistence type="predicted"/>
<reference evidence="1 2" key="1">
    <citation type="journal article" date="2020" name="Nature">
        <title>Isolation of an archaeon at the prokaryote-eukaryote interface.</title>
        <authorList>
            <person name="Imachi H."/>
            <person name="Nobu M.K."/>
            <person name="Nakahara N."/>
            <person name="Morono Y."/>
            <person name="Ogawara M."/>
            <person name="Takaki Y."/>
            <person name="Takano Y."/>
            <person name="Uematsu K."/>
            <person name="Ikuta T."/>
            <person name="Ito M."/>
            <person name="Matsui Y."/>
            <person name="Miyazaki M."/>
            <person name="Murata K."/>
            <person name="Saito Y."/>
            <person name="Sakai S."/>
            <person name="Song C."/>
            <person name="Tasumi E."/>
            <person name="Yamanaka Y."/>
            <person name="Yamaguchi T."/>
            <person name="Kamagata Y."/>
            <person name="Tamaki H."/>
            <person name="Takai K."/>
        </authorList>
    </citation>
    <scope>NUCLEOTIDE SEQUENCE [LARGE SCALE GENOMIC DNA]</scope>
    <source>
        <strain evidence="1 2">MK-D1</strain>
    </source>
</reference>
<dbReference type="RefSeq" id="WP_147664928.1">
    <property type="nucleotide sequence ID" value="NZ_CP042905.2"/>
</dbReference>
<dbReference type="KEGG" id="psyt:DSAG12_03868"/>
<sequence>MDENKTLSNLISRIKNDPTILETHESIILENEMRLKEDISSLDQFYEAIVDGYYLIGRRSKCVEFTKRWLSIHKDLSQNTRGIAIANHTMGIICQVYKHNLQKAEEYYKKAYDITKNNPDLGLRDMMIYNMANIYQHYKGDYLIAYPYYKEGAENAHKQNNPIREAFFVDHMAMSMHWQEKYDEALKLLYQSRKIVAHEARGDHTLYNRMLESLIFLELHQFSKALQGMLSVIDIKIMNKDGFTHNDYLLCLSDIARELPAEFEKYQEKLKPILEDSFTEEEIIDKAVAFAETNGRADIVGKSCLYKAKWLWKNEQHEDAKKLLKKGWKIIHEDYRGEIVQLYNKFINQNQIILD</sequence>
<dbReference type="Proteomes" id="UP000321408">
    <property type="component" value="Chromosome"/>
</dbReference>
<dbReference type="GeneID" id="41331831"/>
<keyword evidence="2" id="KW-1185">Reference proteome</keyword>
<gene>
    <name evidence="1" type="ORF">DSAG12_03868</name>
</gene>
<evidence type="ECO:0008006" key="3">
    <source>
        <dbReference type="Google" id="ProtNLM"/>
    </source>
</evidence>
<name>A0A5B9DH04_9ARCH</name>
<dbReference type="InterPro" id="IPR011990">
    <property type="entry name" value="TPR-like_helical_dom_sf"/>
</dbReference>
<evidence type="ECO:0000313" key="1">
    <source>
        <dbReference type="EMBL" id="QEE18030.1"/>
    </source>
</evidence>
<dbReference type="EMBL" id="CP042905">
    <property type="protein sequence ID" value="QEE18030.1"/>
    <property type="molecule type" value="Genomic_DNA"/>
</dbReference>
<dbReference type="Gene3D" id="1.25.40.10">
    <property type="entry name" value="Tetratricopeptide repeat domain"/>
    <property type="match status" value="1"/>
</dbReference>
<accession>A0A5B9DH04</accession>
<dbReference type="AlphaFoldDB" id="A0A5B9DH04"/>
<reference evidence="1 2" key="2">
    <citation type="journal article" date="2024" name="Int. J. Syst. Evol. Microbiol.">
        <title>Promethearchaeum syntrophicum gen. nov., sp. nov., an anaerobic, obligately syntrophic archaeon, the first isolate of the lineage 'Asgard' archaea, and proposal of the new archaeal phylum Promethearchaeota phyl. nov. and kingdom Promethearchaeati regn. nov.</title>
        <authorList>
            <person name="Imachi H."/>
            <person name="Nobu M.K."/>
            <person name="Kato S."/>
            <person name="Takaki Y."/>
            <person name="Miyazaki M."/>
            <person name="Miyata M."/>
            <person name="Ogawara M."/>
            <person name="Saito Y."/>
            <person name="Sakai S."/>
            <person name="Tahara Y.O."/>
            <person name="Takano Y."/>
            <person name="Tasumi E."/>
            <person name="Uematsu K."/>
            <person name="Yoshimura T."/>
            <person name="Itoh T."/>
            <person name="Ohkuma M."/>
            <person name="Takai K."/>
        </authorList>
    </citation>
    <scope>NUCLEOTIDE SEQUENCE [LARGE SCALE GENOMIC DNA]</scope>
    <source>
        <strain evidence="1 2">MK-D1</strain>
    </source>
</reference>